<organism evidence="1 2">
    <name type="scientific">Mycobacterium phage Gruunaga</name>
    <dbReference type="NCBI Taxonomy" id="1897770"/>
    <lineage>
        <taxon>Viruses</taxon>
        <taxon>Duplodnaviria</taxon>
        <taxon>Heunggongvirae</taxon>
        <taxon>Uroviricota</taxon>
        <taxon>Caudoviricetes</taxon>
        <taxon>Gladiatorvirus</taxon>
        <taxon>Gladiatorvirus gladiator</taxon>
    </lineage>
</organism>
<dbReference type="EMBL" id="KX576638">
    <property type="protein sequence ID" value="AOQ28106.1"/>
    <property type="molecule type" value="Genomic_DNA"/>
</dbReference>
<reference evidence="1 2" key="1">
    <citation type="submission" date="2016-07" db="EMBL/GenBank/DDBJ databases">
        <authorList>
            <person name="Crews N.M."/>
            <person name="Broadbent M.R."/>
            <person name="Baker C.M."/>
            <person name="Li L."/>
            <person name="Squire M.C."/>
            <person name="Watkins H.A."/>
            <person name="Rinehart C.A."/>
            <person name="King R.A."/>
            <person name="Staples A.K."/>
            <person name="Rowland N.S."/>
            <person name="Gaffney B.L."/>
            <person name="Ball S.L."/>
            <person name="Garlena R.A."/>
            <person name="Russell D.A."/>
            <person name="Pope W.H."/>
            <person name="Jacobs-Sera D."/>
            <person name="Hendrix R.W."/>
            <person name="Hatfull G.F."/>
        </authorList>
    </citation>
    <scope>NUCLEOTIDE SEQUENCE [LARGE SCALE GENOMIC DNA]</scope>
</reference>
<evidence type="ECO:0000313" key="1">
    <source>
        <dbReference type="EMBL" id="AOQ28106.1"/>
    </source>
</evidence>
<evidence type="ECO:0000313" key="2">
    <source>
        <dbReference type="Proteomes" id="UP000221721"/>
    </source>
</evidence>
<sequence>MTTAVLDKTLTLEEVSELTSNDVAEHARRIRHRRGER</sequence>
<dbReference type="Proteomes" id="UP000221721">
    <property type="component" value="Segment"/>
</dbReference>
<gene>
    <name evidence="1" type="ORF">SEA_GRUUNAGA_92</name>
</gene>
<accession>A0A1C9LYY3</accession>
<name>A0A1C9LYY3_9CAUD</name>
<proteinExistence type="predicted"/>
<protein>
    <submittedName>
        <fullName evidence="1">Uncharacterized protein</fullName>
    </submittedName>
</protein>